<evidence type="ECO:0000313" key="3">
    <source>
        <dbReference type="Proteomes" id="UP000324629"/>
    </source>
</evidence>
<evidence type="ECO:0000256" key="1">
    <source>
        <dbReference type="SAM" id="MobiDB-lite"/>
    </source>
</evidence>
<reference evidence="2 3" key="1">
    <citation type="journal article" date="2019" name="Gigascience">
        <title>Whole-genome sequence of the oriental lung fluke Paragonimus westermani.</title>
        <authorList>
            <person name="Oey H."/>
            <person name="Zakrzewski M."/>
            <person name="Narain K."/>
            <person name="Devi K.R."/>
            <person name="Agatsuma T."/>
            <person name="Nawaratna S."/>
            <person name="Gobert G.N."/>
            <person name="Jones M.K."/>
            <person name="Ragan M.A."/>
            <person name="McManus D.P."/>
            <person name="Krause L."/>
        </authorList>
    </citation>
    <scope>NUCLEOTIDE SEQUENCE [LARGE SCALE GENOMIC DNA]</scope>
    <source>
        <strain evidence="2 3">IND2009</strain>
    </source>
</reference>
<sequence length="131" mass="14426">MDFWPVVRRHAIDEACSVEVYRLSLQLALVYNQSFSSSTICRVFSLAAFGIYVAELVTRFRVARQANGFRITMTGVTTTTATPGGYPHMAPSTTPTVSAPVHNPNETRIGFHGAYPSDTQPQHSDEGYVMP</sequence>
<dbReference type="Proteomes" id="UP000324629">
    <property type="component" value="Unassembled WGS sequence"/>
</dbReference>
<keyword evidence="3" id="KW-1185">Reference proteome</keyword>
<organism evidence="2 3">
    <name type="scientific">Paragonimus westermani</name>
    <dbReference type="NCBI Taxonomy" id="34504"/>
    <lineage>
        <taxon>Eukaryota</taxon>
        <taxon>Metazoa</taxon>
        <taxon>Spiralia</taxon>
        <taxon>Lophotrochozoa</taxon>
        <taxon>Platyhelminthes</taxon>
        <taxon>Trematoda</taxon>
        <taxon>Digenea</taxon>
        <taxon>Plagiorchiida</taxon>
        <taxon>Troglotremata</taxon>
        <taxon>Troglotrematidae</taxon>
        <taxon>Paragonimus</taxon>
    </lineage>
</organism>
<evidence type="ECO:0000313" key="2">
    <source>
        <dbReference type="EMBL" id="KAA3681486.1"/>
    </source>
</evidence>
<accession>A0A5J4P0P4</accession>
<feature type="region of interest" description="Disordered" evidence="1">
    <location>
        <begin position="112"/>
        <end position="131"/>
    </location>
</feature>
<comment type="caution">
    <text evidence="2">The sequence shown here is derived from an EMBL/GenBank/DDBJ whole genome shotgun (WGS) entry which is preliminary data.</text>
</comment>
<proteinExistence type="predicted"/>
<dbReference type="AlphaFoldDB" id="A0A5J4P0P4"/>
<protein>
    <submittedName>
        <fullName evidence="2">Uncharacterized protein</fullName>
    </submittedName>
</protein>
<feature type="region of interest" description="Disordered" evidence="1">
    <location>
        <begin position="82"/>
        <end position="101"/>
    </location>
</feature>
<dbReference type="EMBL" id="QNGE01000191">
    <property type="protein sequence ID" value="KAA3681486.1"/>
    <property type="molecule type" value="Genomic_DNA"/>
</dbReference>
<name>A0A5J4P0P4_9TREM</name>
<gene>
    <name evidence="2" type="ORF">DEA37_0000111</name>
</gene>